<proteinExistence type="predicted"/>
<dbReference type="PANTHER" id="PTHR30606">
    <property type="entry name" value="LIPID A BIOSYNTHESIS LAUROYL ACYLTRANSFERASE"/>
    <property type="match status" value="1"/>
</dbReference>
<dbReference type="InterPro" id="IPR004960">
    <property type="entry name" value="LipA_acyltrans"/>
</dbReference>
<dbReference type="Proteomes" id="UP000325255">
    <property type="component" value="Unassembled WGS sequence"/>
</dbReference>
<keyword evidence="4 7" id="KW-0808">Transferase</keyword>
<dbReference type="GO" id="GO:0016746">
    <property type="term" value="F:acyltransferase activity"/>
    <property type="evidence" value="ECO:0007669"/>
    <property type="project" value="UniProtKB-KW"/>
</dbReference>
<comment type="subcellular location">
    <subcellularLocation>
        <location evidence="1">Cell inner membrane</location>
    </subcellularLocation>
</comment>
<evidence type="ECO:0000256" key="1">
    <source>
        <dbReference type="ARBA" id="ARBA00004533"/>
    </source>
</evidence>
<accession>A0A5M6IQR2</accession>
<name>A0A5M6IQR2_9PROT</name>
<reference evidence="7 8" key="1">
    <citation type="submission" date="2019-09" db="EMBL/GenBank/DDBJ databases">
        <title>Genome sequence of Rhodovastum atsumiense, a diverse member of the Acetobacteraceae family of non-sulfur purple photosynthetic bacteria.</title>
        <authorList>
            <person name="Meyer T."/>
            <person name="Kyndt J."/>
        </authorList>
    </citation>
    <scope>NUCLEOTIDE SEQUENCE [LARGE SCALE GENOMIC DNA]</scope>
    <source>
        <strain evidence="7 8">DSM 21279</strain>
    </source>
</reference>
<protein>
    <submittedName>
        <fullName evidence="7">Lauroyl acyltransferase</fullName>
    </submittedName>
</protein>
<dbReference type="AlphaFoldDB" id="A0A5M6IQR2"/>
<keyword evidence="5" id="KW-0472">Membrane</keyword>
<keyword evidence="8" id="KW-1185">Reference proteome</keyword>
<evidence type="ECO:0000256" key="3">
    <source>
        <dbReference type="ARBA" id="ARBA00022519"/>
    </source>
</evidence>
<sequence>MTSLTWRRSLRFHSEAMLARLALALLRALGPVTASNLGGAVCRTVGPLLAASRIAETNLRHALPELDPPARRRIIHGVWDNLGRTVAELPHLPDLHRTAHGPGWEMVGEEIVRAQALRGGPLVFVSAHFGNWELLPRAAAACGLPCASFYRTASNPVTNRIIADLRTSAVGADMPAFSKGASGARGALAYLARGGAVAMLVDQKMNEGIEARLFGHPVMTPVAAAAFALRFRCPVIAAHVERLGPARFRVLVDAPLDLPATGDRHADIAALTQAINDRLEQWVRAQPESWLWLHRRFPKEVYRR</sequence>
<keyword evidence="2" id="KW-1003">Cell membrane</keyword>
<evidence type="ECO:0000313" key="8">
    <source>
        <dbReference type="Proteomes" id="UP000325255"/>
    </source>
</evidence>
<dbReference type="CDD" id="cd07984">
    <property type="entry name" value="LPLAT_LABLAT-like"/>
    <property type="match status" value="1"/>
</dbReference>
<dbReference type="RefSeq" id="WP_150042346.1">
    <property type="nucleotide sequence ID" value="NZ_OW485601.1"/>
</dbReference>
<evidence type="ECO:0000313" key="7">
    <source>
        <dbReference type="EMBL" id="KAA5610612.1"/>
    </source>
</evidence>
<gene>
    <name evidence="7" type="ORF">F1189_18490</name>
</gene>
<dbReference type="GO" id="GO:0009247">
    <property type="term" value="P:glycolipid biosynthetic process"/>
    <property type="evidence" value="ECO:0007669"/>
    <property type="project" value="UniProtKB-ARBA"/>
</dbReference>
<organism evidence="7 8">
    <name type="scientific">Rhodovastum atsumiense</name>
    <dbReference type="NCBI Taxonomy" id="504468"/>
    <lineage>
        <taxon>Bacteria</taxon>
        <taxon>Pseudomonadati</taxon>
        <taxon>Pseudomonadota</taxon>
        <taxon>Alphaproteobacteria</taxon>
        <taxon>Acetobacterales</taxon>
        <taxon>Acetobacteraceae</taxon>
        <taxon>Rhodovastum</taxon>
    </lineage>
</organism>
<evidence type="ECO:0000256" key="4">
    <source>
        <dbReference type="ARBA" id="ARBA00022679"/>
    </source>
</evidence>
<dbReference type="GO" id="GO:0005886">
    <property type="term" value="C:plasma membrane"/>
    <property type="evidence" value="ECO:0007669"/>
    <property type="project" value="UniProtKB-SubCell"/>
</dbReference>
<dbReference type="Pfam" id="PF03279">
    <property type="entry name" value="Lip_A_acyltrans"/>
    <property type="match status" value="1"/>
</dbReference>
<dbReference type="OrthoDB" id="9801955at2"/>
<evidence type="ECO:0000256" key="6">
    <source>
        <dbReference type="ARBA" id="ARBA00023315"/>
    </source>
</evidence>
<evidence type="ECO:0000256" key="5">
    <source>
        <dbReference type="ARBA" id="ARBA00023136"/>
    </source>
</evidence>
<keyword evidence="3" id="KW-0997">Cell inner membrane</keyword>
<dbReference type="EMBL" id="VWPK01000030">
    <property type="protein sequence ID" value="KAA5610612.1"/>
    <property type="molecule type" value="Genomic_DNA"/>
</dbReference>
<keyword evidence="6 7" id="KW-0012">Acyltransferase</keyword>
<evidence type="ECO:0000256" key="2">
    <source>
        <dbReference type="ARBA" id="ARBA00022475"/>
    </source>
</evidence>
<comment type="caution">
    <text evidence="7">The sequence shown here is derived from an EMBL/GenBank/DDBJ whole genome shotgun (WGS) entry which is preliminary data.</text>
</comment>
<dbReference type="PANTHER" id="PTHR30606:SF9">
    <property type="entry name" value="LIPID A BIOSYNTHESIS LAUROYLTRANSFERASE"/>
    <property type="match status" value="1"/>
</dbReference>